<dbReference type="Proteomes" id="UP000011058">
    <property type="component" value="Chromosome"/>
</dbReference>
<sequence>MSLFYGSKKGKNVIHHLLPSLGTLSVRNSSLKQRTQWALADAR</sequence>
<accession>I0K3S6</accession>
<keyword evidence="2" id="KW-1185">Reference proteome</keyword>
<dbReference type="AlphaFoldDB" id="I0K3S6"/>
<protein>
    <submittedName>
        <fullName evidence="1">Uncharacterized protein</fullName>
    </submittedName>
</protein>
<organism evidence="1 2">
    <name type="scientific">Fibrella aestuarina BUZ 2</name>
    <dbReference type="NCBI Taxonomy" id="1166018"/>
    <lineage>
        <taxon>Bacteria</taxon>
        <taxon>Pseudomonadati</taxon>
        <taxon>Bacteroidota</taxon>
        <taxon>Cytophagia</taxon>
        <taxon>Cytophagales</taxon>
        <taxon>Spirosomataceae</taxon>
        <taxon>Fibrella</taxon>
    </lineage>
</organism>
<reference evidence="1 2" key="1">
    <citation type="journal article" date="2012" name="J. Bacteriol.">
        <title>Genome Sequence of Fibrella aestuarina BUZ 2T, a Filamentous Marine Bacterium.</title>
        <authorList>
            <person name="Filippini M."/>
            <person name="Qi W."/>
            <person name="Blom J."/>
            <person name="Goesmann A."/>
            <person name="Smits T.H."/>
            <person name="Bagheri H.C."/>
        </authorList>
    </citation>
    <scope>NUCLEOTIDE SEQUENCE [LARGE SCALE GENOMIC DNA]</scope>
    <source>
        <strain evidence="2">BUZ 2T</strain>
    </source>
</reference>
<dbReference type="HOGENOM" id="CLU_3233897_0_0_10"/>
<gene>
    <name evidence="1" type="ORF">FAES_0768</name>
</gene>
<dbReference type="KEGG" id="fae:FAES_0768"/>
<name>I0K3S6_9BACT</name>
<proteinExistence type="predicted"/>
<dbReference type="EMBL" id="HE796683">
    <property type="protein sequence ID" value="CCG98779.1"/>
    <property type="molecule type" value="Genomic_DNA"/>
</dbReference>
<evidence type="ECO:0000313" key="1">
    <source>
        <dbReference type="EMBL" id="CCG98779.1"/>
    </source>
</evidence>
<evidence type="ECO:0000313" key="2">
    <source>
        <dbReference type="Proteomes" id="UP000011058"/>
    </source>
</evidence>